<evidence type="ECO:0000256" key="1">
    <source>
        <dbReference type="SAM" id="Phobius"/>
    </source>
</evidence>
<proteinExistence type="predicted"/>
<gene>
    <name evidence="2" type="primary">madL</name>
    <name evidence="2" type="ORF">ACFOOI_17395</name>
</gene>
<keyword evidence="1" id="KW-0812">Transmembrane</keyword>
<protein>
    <submittedName>
        <fullName evidence="2">Malonate transporter subunit MadL</fullName>
    </submittedName>
</protein>
<feature type="transmembrane region" description="Helical" evidence="1">
    <location>
        <begin position="90"/>
        <end position="113"/>
    </location>
</feature>
<evidence type="ECO:0000313" key="2">
    <source>
        <dbReference type="EMBL" id="MFC3812439.1"/>
    </source>
</evidence>
<keyword evidence="1" id="KW-0472">Membrane</keyword>
<accession>A0ABV7YYP5</accession>
<dbReference type="EMBL" id="JBHRYQ010000001">
    <property type="protein sequence ID" value="MFC3812439.1"/>
    <property type="molecule type" value="Genomic_DNA"/>
</dbReference>
<dbReference type="NCBIfam" id="TIGR00807">
    <property type="entry name" value="malonate_madL"/>
    <property type="match status" value="1"/>
</dbReference>
<keyword evidence="1" id="KW-1133">Transmembrane helix</keyword>
<organism evidence="2 3">
    <name type="scientific">Lacihabitans lacunae</name>
    <dbReference type="NCBI Taxonomy" id="1028214"/>
    <lineage>
        <taxon>Bacteria</taxon>
        <taxon>Pseudomonadati</taxon>
        <taxon>Bacteroidota</taxon>
        <taxon>Cytophagia</taxon>
        <taxon>Cytophagales</taxon>
        <taxon>Leadbetterellaceae</taxon>
        <taxon>Lacihabitans</taxon>
    </lineage>
</organism>
<dbReference type="RefSeq" id="WP_379839313.1">
    <property type="nucleotide sequence ID" value="NZ_JBHRYQ010000001.1"/>
</dbReference>
<comment type="caution">
    <text evidence="2">The sequence shown here is derived from an EMBL/GenBank/DDBJ whole genome shotgun (WGS) entry which is preliminary data.</text>
</comment>
<dbReference type="Pfam" id="PF03817">
    <property type="entry name" value="MadL"/>
    <property type="match status" value="1"/>
</dbReference>
<reference evidence="3" key="1">
    <citation type="journal article" date="2019" name="Int. J. Syst. Evol. Microbiol.">
        <title>The Global Catalogue of Microorganisms (GCM) 10K type strain sequencing project: providing services to taxonomists for standard genome sequencing and annotation.</title>
        <authorList>
            <consortium name="The Broad Institute Genomics Platform"/>
            <consortium name="The Broad Institute Genome Sequencing Center for Infectious Disease"/>
            <person name="Wu L."/>
            <person name="Ma J."/>
        </authorList>
    </citation>
    <scope>NUCLEOTIDE SEQUENCE [LARGE SCALE GENOMIC DNA]</scope>
    <source>
        <strain evidence="3">CECT 7956</strain>
    </source>
</reference>
<dbReference type="InterPro" id="IPR004690">
    <property type="entry name" value="Maln_transptMadL"/>
</dbReference>
<name>A0ABV7YYP5_9BACT</name>
<feature type="transmembrane region" description="Helical" evidence="1">
    <location>
        <begin position="26"/>
        <end position="46"/>
    </location>
</feature>
<sequence length="118" mass="12967">MIIYGVGILAFSFLMGQFIGESLGHWLGINANVGGVGFAMLILLTIKEWFLKKGWLDSAFEQGVDFWSKMYIPVVIAMSASQNVKLAVSSGFLAIIVGVLPVFLGFVLFPFLFKKEVI</sequence>
<evidence type="ECO:0000313" key="3">
    <source>
        <dbReference type="Proteomes" id="UP001595616"/>
    </source>
</evidence>
<dbReference type="Proteomes" id="UP001595616">
    <property type="component" value="Unassembled WGS sequence"/>
</dbReference>
<keyword evidence="3" id="KW-1185">Reference proteome</keyword>